<dbReference type="Gene3D" id="1.25.40.20">
    <property type="entry name" value="Ankyrin repeat-containing domain"/>
    <property type="match status" value="1"/>
</dbReference>
<gene>
    <name evidence="3" type="primary">LOC132800512</name>
</gene>
<proteinExistence type="predicted"/>
<name>A0ABM4A0Z8_ZIZJJ</name>
<dbReference type="GeneID" id="132800512"/>
<protein>
    <submittedName>
        <fullName evidence="3">Ankyrin repeat-containing protein BDA1-like</fullName>
    </submittedName>
</protein>
<keyword evidence="1" id="KW-0812">Transmembrane</keyword>
<dbReference type="Proteomes" id="UP001652623">
    <property type="component" value="Chromosome 1"/>
</dbReference>
<reference evidence="3" key="2">
    <citation type="submission" date="2025-08" db="UniProtKB">
        <authorList>
            <consortium name="RefSeq"/>
        </authorList>
    </citation>
    <scope>IDENTIFICATION</scope>
    <source>
        <tissue evidence="3">Seedling</tissue>
    </source>
</reference>
<dbReference type="PANTHER" id="PTHR24128:SF96">
    <property type="entry name" value="ANKYRIN REPEAT-CONTAINING PROTEIN BDA1-LIKE"/>
    <property type="match status" value="1"/>
</dbReference>
<keyword evidence="1" id="KW-1133">Transmembrane helix</keyword>
<dbReference type="SMART" id="SM00248">
    <property type="entry name" value="ANK"/>
    <property type="match status" value="3"/>
</dbReference>
<feature type="transmembrane region" description="Helical" evidence="1">
    <location>
        <begin position="173"/>
        <end position="191"/>
    </location>
</feature>
<evidence type="ECO:0000313" key="2">
    <source>
        <dbReference type="Proteomes" id="UP001652623"/>
    </source>
</evidence>
<evidence type="ECO:0000256" key="1">
    <source>
        <dbReference type="SAM" id="Phobius"/>
    </source>
</evidence>
<reference evidence="2" key="1">
    <citation type="submission" date="2025-05" db="UniProtKB">
        <authorList>
            <consortium name="RefSeq"/>
        </authorList>
    </citation>
    <scope>NUCLEOTIDE SEQUENCE [LARGE SCALE GENOMIC DNA]</scope>
</reference>
<evidence type="ECO:0000313" key="3">
    <source>
        <dbReference type="RefSeq" id="XP_060670404.1"/>
    </source>
</evidence>
<dbReference type="SUPFAM" id="SSF48403">
    <property type="entry name" value="Ankyrin repeat"/>
    <property type="match status" value="1"/>
</dbReference>
<accession>A0ABM4A0Z8</accession>
<dbReference type="PANTHER" id="PTHR24128">
    <property type="entry name" value="HOMEOBOX PROTEIN WARIAI"/>
    <property type="match status" value="1"/>
</dbReference>
<organism evidence="2 3">
    <name type="scientific">Ziziphus jujuba</name>
    <name type="common">Chinese jujube</name>
    <name type="synonym">Ziziphus sativa</name>
    <dbReference type="NCBI Taxonomy" id="326968"/>
    <lineage>
        <taxon>Eukaryota</taxon>
        <taxon>Viridiplantae</taxon>
        <taxon>Streptophyta</taxon>
        <taxon>Embryophyta</taxon>
        <taxon>Tracheophyta</taxon>
        <taxon>Spermatophyta</taxon>
        <taxon>Magnoliopsida</taxon>
        <taxon>eudicotyledons</taxon>
        <taxon>Gunneridae</taxon>
        <taxon>Pentapetalae</taxon>
        <taxon>rosids</taxon>
        <taxon>fabids</taxon>
        <taxon>Rosales</taxon>
        <taxon>Rhamnaceae</taxon>
        <taxon>Paliureae</taxon>
        <taxon>Ziziphus</taxon>
    </lineage>
</organism>
<sequence>MEIRPYEDDITALFEASQWGCVSTLNILIQRDPLILDKLSLTSLTETPLHISALLGHLAFTQILLTVRPKLATELEIFIRTPLHLAAAEGLQRNCPKFVEGDNAEFLSQKDEVAGNTMLHLAAMFKQIETIGFLLTIPKVAEAANSSNPNGFTALDVIEHSPRDFKSIEIGQVLMNAVSTILTFMALTYIYCVSMV</sequence>
<dbReference type="InterPro" id="IPR002110">
    <property type="entry name" value="Ankyrin_rpt"/>
</dbReference>
<dbReference type="RefSeq" id="XP_060670404.1">
    <property type="nucleotide sequence ID" value="XM_060814421.1"/>
</dbReference>
<keyword evidence="1" id="KW-0472">Membrane</keyword>
<dbReference type="InterPro" id="IPR036770">
    <property type="entry name" value="Ankyrin_rpt-contain_sf"/>
</dbReference>
<keyword evidence="2" id="KW-1185">Reference proteome</keyword>